<dbReference type="InterPro" id="IPR027417">
    <property type="entry name" value="P-loop_NTPase"/>
</dbReference>
<dbReference type="Pfam" id="PF13238">
    <property type="entry name" value="AAA_18"/>
    <property type="match status" value="1"/>
</dbReference>
<evidence type="ECO:0000313" key="1">
    <source>
        <dbReference type="EMBL" id="GAS81197.1"/>
    </source>
</evidence>
<dbReference type="AlphaFoldDB" id="A0A117I0W2"/>
<protein>
    <submittedName>
        <fullName evidence="1">TmrB</fullName>
    </submittedName>
</protein>
<dbReference type="RefSeq" id="WP_062833937.1">
    <property type="nucleotide sequence ID" value="NZ_BCNV01000001.1"/>
</dbReference>
<organism evidence="1 2">
    <name type="scientific">Paenibacillus amylolyticus</name>
    <dbReference type="NCBI Taxonomy" id="1451"/>
    <lineage>
        <taxon>Bacteria</taxon>
        <taxon>Bacillati</taxon>
        <taxon>Bacillota</taxon>
        <taxon>Bacilli</taxon>
        <taxon>Bacillales</taxon>
        <taxon>Paenibacillaceae</taxon>
        <taxon>Paenibacillus</taxon>
    </lineage>
</organism>
<reference evidence="1 2" key="1">
    <citation type="journal article" date="2016" name="Genome Announc.">
        <title>Draft Genome Sequence of Paenibacillus amylolyticus Heshi-A3, Isolated from Fermented Rice Bran in a Japanese Fermented Seafood Dish.</title>
        <authorList>
            <person name="Akuzawa S."/>
            <person name="Nagaoka J."/>
            <person name="Kanekatsu M."/>
            <person name="Kubota E."/>
            <person name="Ohtake R."/>
            <person name="Suzuki T."/>
            <person name="Kanesaki Y."/>
        </authorList>
    </citation>
    <scope>NUCLEOTIDE SEQUENCE [LARGE SCALE GENOMIC DNA]</scope>
    <source>
        <strain evidence="1 2">Heshi-A3</strain>
    </source>
</reference>
<reference evidence="2" key="2">
    <citation type="submission" date="2016-01" db="EMBL/GenBank/DDBJ databases">
        <title>Draft Genome Sequence of Paenibacillus amylolyticus Heshi-A3 that Was Isolated from Fermented Rice Bran with Aging Salted Mackerel, Which Was Named Heshiko as Traditional Fermented Seafood in Japan.</title>
        <authorList>
            <person name="Akuzawa S."/>
            <person name="Nakagawa J."/>
            <person name="Kanekatsu T."/>
            <person name="Kubota E."/>
            <person name="Ohtake R."/>
            <person name="Suzuki T."/>
            <person name="Kanesaki Y."/>
        </authorList>
    </citation>
    <scope>NUCLEOTIDE SEQUENCE [LARGE SCALE GENOMIC DNA]</scope>
    <source>
        <strain evidence="2">Heshi-A3</strain>
    </source>
</reference>
<dbReference type="EMBL" id="BCNV01000001">
    <property type="protein sequence ID" value="GAS81197.1"/>
    <property type="molecule type" value="Genomic_DNA"/>
</dbReference>
<proteinExistence type="predicted"/>
<sequence>MIIMINGAFGSGKTSAAEALQPLIANSMIYDPEEIGYMLRKLLPENCREERERTDDFQDIDLWKILTVKTAKEVKQKYNKHLIIPMTIYKEENFHYIYSGFKEIDQDIHHFCLTAKEKTIYHRLAKRGDEYGSWQYQQAPKCVEAFKDEQFQTYIATDHLETSEIIDIILTKVLSK</sequence>
<evidence type="ECO:0000313" key="2">
    <source>
        <dbReference type="Proteomes" id="UP000069697"/>
    </source>
</evidence>
<dbReference type="Gene3D" id="3.40.50.300">
    <property type="entry name" value="P-loop containing nucleotide triphosphate hydrolases"/>
    <property type="match status" value="1"/>
</dbReference>
<comment type="caution">
    <text evidence="1">The sequence shown here is derived from an EMBL/GenBank/DDBJ whole genome shotgun (WGS) entry which is preliminary data.</text>
</comment>
<accession>A0A117I0W2</accession>
<gene>
    <name evidence="1" type="ORF">PAHA3_1271</name>
</gene>
<dbReference type="SUPFAM" id="SSF52540">
    <property type="entry name" value="P-loop containing nucleoside triphosphate hydrolases"/>
    <property type="match status" value="1"/>
</dbReference>
<name>A0A117I0W2_PAEAM</name>
<dbReference type="Proteomes" id="UP000069697">
    <property type="component" value="Unassembled WGS sequence"/>
</dbReference>